<evidence type="ECO:0000256" key="1">
    <source>
        <dbReference type="SAM" id="Phobius"/>
    </source>
</evidence>
<keyword evidence="1" id="KW-0812">Transmembrane</keyword>
<dbReference type="Proteomes" id="UP000242474">
    <property type="component" value="Unassembled WGS sequence"/>
</dbReference>
<accession>A0A2G5B704</accession>
<feature type="signal peptide" evidence="2">
    <location>
        <begin position="1"/>
        <end position="23"/>
    </location>
</feature>
<evidence type="ECO:0000313" key="4">
    <source>
        <dbReference type="Proteomes" id="UP000242474"/>
    </source>
</evidence>
<sequence>MTFVKDMFRNLALAAAIIALVVGAPTQQATQTDIKDHSLAIVPITTGVWNTELLPHFLTESQTKADILSKRSNYETRKQLEEIYCPLKNCTGGRDWLTMRPNAAAGWALGSIAFLASGILVRLRPSFTCFAMSELGISLFLRAGLNYEHGNKRSIYIASLFFNYNSAIILYVNLLSAAFSIKAYFEVEKVGRAGAAMFVSFIINLCLLALIIASVVIMFRDETMVEINIGWRLVQAVLYIMVIGMTLSIVMLIRSVSGASTAQTLASLALLAATVLLALWSSFMLSRTYLPLNNMTRDSEVAYYLLNILPLLLIGIVF</sequence>
<dbReference type="AlphaFoldDB" id="A0A2G5B704"/>
<name>A0A2G5B704_COERN</name>
<keyword evidence="1" id="KW-1133">Transmembrane helix</keyword>
<protein>
    <submittedName>
        <fullName evidence="3">Uncharacterized protein</fullName>
    </submittedName>
</protein>
<evidence type="ECO:0000256" key="2">
    <source>
        <dbReference type="SAM" id="SignalP"/>
    </source>
</evidence>
<feature type="transmembrane region" description="Helical" evidence="1">
    <location>
        <begin position="167"/>
        <end position="185"/>
    </location>
</feature>
<dbReference type="EMBL" id="KZ303512">
    <property type="protein sequence ID" value="PIA14806.1"/>
    <property type="molecule type" value="Genomic_DNA"/>
</dbReference>
<feature type="transmembrane region" description="Helical" evidence="1">
    <location>
        <begin position="231"/>
        <end position="253"/>
    </location>
</feature>
<feature type="transmembrane region" description="Helical" evidence="1">
    <location>
        <begin position="265"/>
        <end position="289"/>
    </location>
</feature>
<keyword evidence="4" id="KW-1185">Reference proteome</keyword>
<keyword evidence="1" id="KW-0472">Membrane</keyword>
<proteinExistence type="predicted"/>
<gene>
    <name evidence="3" type="ORF">COEREDRAFT_88337</name>
</gene>
<feature type="transmembrane region" description="Helical" evidence="1">
    <location>
        <begin position="301"/>
        <end position="317"/>
    </location>
</feature>
<organism evidence="3 4">
    <name type="scientific">Coemansia reversa (strain ATCC 12441 / NRRL 1564)</name>
    <dbReference type="NCBI Taxonomy" id="763665"/>
    <lineage>
        <taxon>Eukaryota</taxon>
        <taxon>Fungi</taxon>
        <taxon>Fungi incertae sedis</taxon>
        <taxon>Zoopagomycota</taxon>
        <taxon>Kickxellomycotina</taxon>
        <taxon>Kickxellomycetes</taxon>
        <taxon>Kickxellales</taxon>
        <taxon>Kickxellaceae</taxon>
        <taxon>Coemansia</taxon>
    </lineage>
</organism>
<evidence type="ECO:0000313" key="3">
    <source>
        <dbReference type="EMBL" id="PIA14806.1"/>
    </source>
</evidence>
<feature type="chain" id="PRO_5013955736" evidence="2">
    <location>
        <begin position="24"/>
        <end position="318"/>
    </location>
</feature>
<feature type="transmembrane region" description="Helical" evidence="1">
    <location>
        <begin position="104"/>
        <end position="121"/>
    </location>
</feature>
<feature type="transmembrane region" description="Helical" evidence="1">
    <location>
        <begin position="197"/>
        <end position="219"/>
    </location>
</feature>
<reference evidence="3 4" key="1">
    <citation type="journal article" date="2015" name="Genome Biol. Evol.">
        <title>Phylogenomic analyses indicate that early fungi evolved digesting cell walls of algal ancestors of land plants.</title>
        <authorList>
            <person name="Chang Y."/>
            <person name="Wang S."/>
            <person name="Sekimoto S."/>
            <person name="Aerts A.L."/>
            <person name="Choi C."/>
            <person name="Clum A."/>
            <person name="LaButti K.M."/>
            <person name="Lindquist E.A."/>
            <person name="Yee Ngan C."/>
            <person name="Ohm R.A."/>
            <person name="Salamov A.A."/>
            <person name="Grigoriev I.V."/>
            <person name="Spatafora J.W."/>
            <person name="Berbee M.L."/>
        </authorList>
    </citation>
    <scope>NUCLEOTIDE SEQUENCE [LARGE SCALE GENOMIC DNA]</scope>
    <source>
        <strain evidence="3 4">NRRL 1564</strain>
    </source>
</reference>
<dbReference type="OrthoDB" id="5559979at2759"/>
<keyword evidence="2" id="KW-0732">Signal</keyword>